<sequence length="116" mass="12895">MRFHMPPAGAQSRPIHSKTVLRPISENTPNAALRRLGSAQGEVTSHGFRTAAATLLSTCGLWHADPPGRELARVEGSAARGAWARGERWDKLRECEAHTPQWLWRNEKAFRLAVDC</sequence>
<reference evidence="2 3" key="1">
    <citation type="submission" date="2023-07" db="EMBL/GenBank/DDBJ databases">
        <title>Genomic Encyclopedia of Type Strains, Phase IV (KMG-IV): sequencing the most valuable type-strain genomes for metagenomic binning, comparative biology and taxonomic classification.</title>
        <authorList>
            <person name="Goeker M."/>
        </authorList>
    </citation>
    <scope>NUCLEOTIDE SEQUENCE [LARGE SCALE GENOMIC DNA]</scope>
    <source>
        <strain evidence="2 3">DSM 1277</strain>
    </source>
</reference>
<evidence type="ECO:0000256" key="1">
    <source>
        <dbReference type="SAM" id="MobiDB-lite"/>
    </source>
</evidence>
<name>A0ABU0DP91_9HYPH</name>
<keyword evidence="3" id="KW-1185">Reference proteome</keyword>
<dbReference type="EMBL" id="JAUSUH010000019">
    <property type="protein sequence ID" value="MDQ0350154.1"/>
    <property type="molecule type" value="Genomic_DNA"/>
</dbReference>
<dbReference type="RefSeq" id="WP_307064448.1">
    <property type="nucleotide sequence ID" value="NZ_JAUSUH010000019.1"/>
</dbReference>
<comment type="caution">
    <text evidence="2">The sequence shown here is derived from an EMBL/GenBank/DDBJ whole genome shotgun (WGS) entry which is preliminary data.</text>
</comment>
<feature type="region of interest" description="Disordered" evidence="1">
    <location>
        <begin position="1"/>
        <end position="24"/>
    </location>
</feature>
<evidence type="ECO:0008006" key="4">
    <source>
        <dbReference type="Google" id="ProtNLM"/>
    </source>
</evidence>
<accession>A0ABU0DP91</accession>
<organism evidence="2 3">
    <name type="scientific">Ancylobacter vacuolatus</name>
    <dbReference type="NCBI Taxonomy" id="223389"/>
    <lineage>
        <taxon>Bacteria</taxon>
        <taxon>Pseudomonadati</taxon>
        <taxon>Pseudomonadota</taxon>
        <taxon>Alphaproteobacteria</taxon>
        <taxon>Hyphomicrobiales</taxon>
        <taxon>Xanthobacteraceae</taxon>
        <taxon>Ancylobacter</taxon>
    </lineage>
</organism>
<gene>
    <name evidence="2" type="ORF">J2S76_004611</name>
</gene>
<evidence type="ECO:0000313" key="2">
    <source>
        <dbReference type="EMBL" id="MDQ0350154.1"/>
    </source>
</evidence>
<evidence type="ECO:0000313" key="3">
    <source>
        <dbReference type="Proteomes" id="UP001238467"/>
    </source>
</evidence>
<protein>
    <recommendedName>
        <fullName evidence="4">Phage integrase family protein</fullName>
    </recommendedName>
</protein>
<proteinExistence type="predicted"/>
<dbReference type="Proteomes" id="UP001238467">
    <property type="component" value="Unassembled WGS sequence"/>
</dbReference>